<dbReference type="InterPro" id="IPR031052">
    <property type="entry name" value="FHY3/FAR1"/>
</dbReference>
<evidence type="ECO:0000259" key="2">
    <source>
        <dbReference type="Pfam" id="PF03101"/>
    </source>
</evidence>
<keyword evidence="1" id="KW-0863">Zinc-finger</keyword>
<dbReference type="AlphaFoldDB" id="A0A445A588"/>
<name>A0A445A588_ARAHY</name>
<accession>A0A445A588</accession>
<dbReference type="PANTHER" id="PTHR31669">
    <property type="entry name" value="PROTEIN FAR1-RELATED SEQUENCE 10-RELATED"/>
    <property type="match status" value="1"/>
</dbReference>
<comment type="subcellular location">
    <subcellularLocation>
        <location evidence="1">Nucleus</location>
    </subcellularLocation>
</comment>
<keyword evidence="1" id="KW-0479">Metal-binding</keyword>
<reference evidence="3 4" key="1">
    <citation type="submission" date="2019-01" db="EMBL/GenBank/DDBJ databases">
        <title>Sequencing of cultivated peanut Arachis hypogaea provides insights into genome evolution and oil improvement.</title>
        <authorList>
            <person name="Chen X."/>
        </authorList>
    </citation>
    <scope>NUCLEOTIDE SEQUENCE [LARGE SCALE GENOMIC DNA]</scope>
    <source>
        <strain evidence="4">cv. Fuhuasheng</strain>
        <tissue evidence="3">Leaves</tissue>
    </source>
</reference>
<dbReference type="EMBL" id="SDMP01000013">
    <property type="protein sequence ID" value="RYR21621.1"/>
    <property type="molecule type" value="Genomic_DNA"/>
</dbReference>
<keyword evidence="1" id="KW-0862">Zinc</keyword>
<proteinExistence type="inferred from homology"/>
<evidence type="ECO:0000256" key="1">
    <source>
        <dbReference type="RuleBase" id="RU367018"/>
    </source>
</evidence>
<comment type="similarity">
    <text evidence="1">Belongs to the FHY3/FAR1 family.</text>
</comment>
<keyword evidence="1" id="KW-0539">Nucleus</keyword>
<dbReference type="GO" id="GO:0006355">
    <property type="term" value="P:regulation of DNA-templated transcription"/>
    <property type="evidence" value="ECO:0007669"/>
    <property type="project" value="UniProtKB-UniRule"/>
</dbReference>
<protein>
    <recommendedName>
        <fullName evidence="1">Protein FAR1-RELATED SEQUENCE</fullName>
    </recommendedName>
</protein>
<gene>
    <name evidence="3" type="ORF">Ahy_B03g066928</name>
</gene>
<sequence>MESTSSNDEVVPNIGMAFSFVKDYETFHTNYAKRVGFSWNIRITKWDQNRQITYQILVCSRAGYRRSKIDPLKKTNPTFEQNCKAGIIVKRDKKIEYVLIFVNIQHNHTISPSMAKTLRKSRELSLHAKRIAEINDQVGLYKERDRWVFIFLSNSFWAGMSSTQRSETQQEYELDAASFNTIIPCATASAIEKQFQKEYTHAKFNELQKEFRAKANCFSTKEHEEGYVVTYKVIEELENGDKMFDVTYKASFDSSTSDSNGILCRHSLSVLGLERVKKLLNKYILDRWKKTLKRKHSNIKCSHDQSKSFRARKKTL</sequence>
<dbReference type="GO" id="GO:0008270">
    <property type="term" value="F:zinc ion binding"/>
    <property type="evidence" value="ECO:0007669"/>
    <property type="project" value="UniProtKB-UniRule"/>
</dbReference>
<organism evidence="3 4">
    <name type="scientific">Arachis hypogaea</name>
    <name type="common">Peanut</name>
    <dbReference type="NCBI Taxonomy" id="3818"/>
    <lineage>
        <taxon>Eukaryota</taxon>
        <taxon>Viridiplantae</taxon>
        <taxon>Streptophyta</taxon>
        <taxon>Embryophyta</taxon>
        <taxon>Tracheophyta</taxon>
        <taxon>Spermatophyta</taxon>
        <taxon>Magnoliopsida</taxon>
        <taxon>eudicotyledons</taxon>
        <taxon>Gunneridae</taxon>
        <taxon>Pentapetalae</taxon>
        <taxon>rosids</taxon>
        <taxon>fabids</taxon>
        <taxon>Fabales</taxon>
        <taxon>Fabaceae</taxon>
        <taxon>Papilionoideae</taxon>
        <taxon>50 kb inversion clade</taxon>
        <taxon>dalbergioids sensu lato</taxon>
        <taxon>Dalbergieae</taxon>
        <taxon>Pterocarpus clade</taxon>
        <taxon>Arachis</taxon>
    </lineage>
</organism>
<keyword evidence="4" id="KW-1185">Reference proteome</keyword>
<feature type="domain" description="FAR1" evidence="2">
    <location>
        <begin position="27"/>
        <end position="111"/>
    </location>
</feature>
<dbReference type="Proteomes" id="UP000289738">
    <property type="component" value="Chromosome B03"/>
</dbReference>
<dbReference type="InterPro" id="IPR004330">
    <property type="entry name" value="FAR1_DNA_bnd_dom"/>
</dbReference>
<evidence type="ECO:0000313" key="3">
    <source>
        <dbReference type="EMBL" id="RYR21621.1"/>
    </source>
</evidence>
<comment type="function">
    <text evidence="1">Putative transcription activator involved in regulating light control of development.</text>
</comment>
<dbReference type="Pfam" id="PF03101">
    <property type="entry name" value="FAR1"/>
    <property type="match status" value="1"/>
</dbReference>
<dbReference type="PANTHER" id="PTHR31669:SF283">
    <property type="entry name" value="PROTEIN FAR1-RELATED SEQUENCE"/>
    <property type="match status" value="1"/>
</dbReference>
<dbReference type="GO" id="GO:0005634">
    <property type="term" value="C:nucleus"/>
    <property type="evidence" value="ECO:0007669"/>
    <property type="project" value="UniProtKB-SubCell"/>
</dbReference>
<comment type="caution">
    <text evidence="3">The sequence shown here is derived from an EMBL/GenBank/DDBJ whole genome shotgun (WGS) entry which is preliminary data.</text>
</comment>
<dbReference type="STRING" id="3818.A0A445A588"/>
<evidence type="ECO:0000313" key="4">
    <source>
        <dbReference type="Proteomes" id="UP000289738"/>
    </source>
</evidence>